<reference evidence="2 3" key="1">
    <citation type="journal article" date="2015" name="Genome Announc.">
        <title>Draft Genome Sequence of Filamentous Marine Cyanobacterium Lyngbya confervoides Strain BDU141951.</title>
        <authorList>
            <person name="Chandrababunaidu M.M."/>
            <person name="Sen D."/>
            <person name="Tripathy S."/>
        </authorList>
    </citation>
    <scope>NUCLEOTIDE SEQUENCE [LARGE SCALE GENOMIC DNA]</scope>
    <source>
        <strain evidence="2 3">BDU141951</strain>
    </source>
</reference>
<feature type="compositionally biased region" description="Polar residues" evidence="1">
    <location>
        <begin position="171"/>
        <end position="194"/>
    </location>
</feature>
<evidence type="ECO:0000256" key="1">
    <source>
        <dbReference type="SAM" id="MobiDB-lite"/>
    </source>
</evidence>
<dbReference type="Gene3D" id="3.40.50.300">
    <property type="entry name" value="P-loop containing nucleotide triphosphate hydrolases"/>
    <property type="match status" value="1"/>
</dbReference>
<accession>A0ABD4T1X2</accession>
<protein>
    <submittedName>
        <fullName evidence="2">AAA family ATPase</fullName>
    </submittedName>
</protein>
<dbReference type="AlphaFoldDB" id="A0ABD4T1X2"/>
<dbReference type="Proteomes" id="UP000031561">
    <property type="component" value="Unassembled WGS sequence"/>
</dbReference>
<organism evidence="2 3">
    <name type="scientific">Lyngbya confervoides BDU141951</name>
    <dbReference type="NCBI Taxonomy" id="1574623"/>
    <lineage>
        <taxon>Bacteria</taxon>
        <taxon>Bacillati</taxon>
        <taxon>Cyanobacteriota</taxon>
        <taxon>Cyanophyceae</taxon>
        <taxon>Oscillatoriophycideae</taxon>
        <taxon>Oscillatoriales</taxon>
        <taxon>Microcoleaceae</taxon>
        <taxon>Lyngbya</taxon>
    </lineage>
</organism>
<feature type="region of interest" description="Disordered" evidence="1">
    <location>
        <begin position="171"/>
        <end position="211"/>
    </location>
</feature>
<sequence>MTTTLYCHCLMGVPGSGKSTLAQQWLALDPSLVVIAPDAIRDELYGDPIIQGDWEAVNAEVRRQFQGAIQAHRSVIYDATNVKRSWRRDLIGAYPQLQWLGWILLTPVKICLERNQQRDRQVPLDVIIDYAQLLNQQPPRLEDGFAALYEVPLREVDHTVDWPQFQAQIQDLPQMTSSSPSPASILRTDQSSLGEGQRRQEWRESGWTGGT</sequence>
<dbReference type="InterPro" id="IPR027417">
    <property type="entry name" value="P-loop_NTPase"/>
</dbReference>
<dbReference type="EMBL" id="JTHE03000035">
    <property type="protein sequence ID" value="MCM1982257.1"/>
    <property type="molecule type" value="Genomic_DNA"/>
</dbReference>
<evidence type="ECO:0000313" key="3">
    <source>
        <dbReference type="Proteomes" id="UP000031561"/>
    </source>
</evidence>
<proteinExistence type="predicted"/>
<dbReference type="Pfam" id="PF13671">
    <property type="entry name" value="AAA_33"/>
    <property type="match status" value="1"/>
</dbReference>
<dbReference type="RefSeq" id="WP_166280834.1">
    <property type="nucleotide sequence ID" value="NZ_JTHE03000035.1"/>
</dbReference>
<dbReference type="SUPFAM" id="SSF52540">
    <property type="entry name" value="P-loop containing nucleoside triphosphate hydrolases"/>
    <property type="match status" value="1"/>
</dbReference>
<comment type="caution">
    <text evidence="2">The sequence shown here is derived from an EMBL/GenBank/DDBJ whole genome shotgun (WGS) entry which is preliminary data.</text>
</comment>
<gene>
    <name evidence="2" type="ORF">QQ91_0005370</name>
</gene>
<name>A0ABD4T1X2_9CYAN</name>
<evidence type="ECO:0000313" key="2">
    <source>
        <dbReference type="EMBL" id="MCM1982257.1"/>
    </source>
</evidence>
<keyword evidence="3" id="KW-1185">Reference proteome</keyword>